<evidence type="ECO:0000313" key="1">
    <source>
        <dbReference type="Proteomes" id="UP000095286"/>
    </source>
</evidence>
<organism evidence="1 2">
    <name type="scientific">Rhabditophanes sp. KR3021</name>
    <dbReference type="NCBI Taxonomy" id="114890"/>
    <lineage>
        <taxon>Eukaryota</taxon>
        <taxon>Metazoa</taxon>
        <taxon>Ecdysozoa</taxon>
        <taxon>Nematoda</taxon>
        <taxon>Chromadorea</taxon>
        <taxon>Rhabditida</taxon>
        <taxon>Tylenchina</taxon>
        <taxon>Panagrolaimomorpha</taxon>
        <taxon>Strongyloidoidea</taxon>
        <taxon>Alloionematidae</taxon>
        <taxon>Rhabditophanes</taxon>
    </lineage>
</organism>
<evidence type="ECO:0000313" key="2">
    <source>
        <dbReference type="WBParaSite" id="RSKR_0001057000.1"/>
    </source>
</evidence>
<accession>A0AC35UEZ8</accession>
<reference evidence="2" key="1">
    <citation type="submission" date="2016-11" db="UniProtKB">
        <authorList>
            <consortium name="WormBaseParasite"/>
        </authorList>
    </citation>
    <scope>IDENTIFICATION</scope>
    <source>
        <strain evidence="2">KR3021</strain>
    </source>
</reference>
<sequence length="538" mass="60157">MFISYSLKPFHLQLLEAAEHHGEALAITNYITKRSTTFNVLRKKAYQLGAALFNQIGVKKGDIVLVFLNNSIEYVEAFLGASLIGATISGMNPSSSTDDIRYAFELTKARCIICHTSNYDKVAELVDEMKIIVQDKKESQIGDDYDSLFSLWKTKNVKELQEILPNINTSISDDLITPFSSGTTGNPKCVRLSHRNFNCVTSVLKSALFDKISGSSKRATLAMLPFYHVSGFWPLCYCLLEGHHSIVLEQFNTGLALEIIEKYRIDTINVIPSIINFLCKNREMIQKYDVSSVKTALVGSAPLGKGMSEEFLKTFPKLENLLQGYGMTELCVLSHITPLGNVEGKCYEKKLGSVGKLLPGFEAKIVDADMAVEIFEPNMTGELWLKSDALMNGYLNDDEATGEALDYKGWLHTGDIVYVDKDGFYYVTGRIKDLIKVHGLQVTPDEIEDKLKKHEAVFDCGVIGIGCDRCGEVPKAFVVLKEGYEKVKGKDILNWVHKILSPYKHIKGGIQFVNEIPRTPSGKVLRRELKLWEESTLC</sequence>
<dbReference type="WBParaSite" id="RSKR_0001057000.1">
    <property type="protein sequence ID" value="RSKR_0001057000.1"/>
    <property type="gene ID" value="RSKR_0001057000"/>
</dbReference>
<proteinExistence type="predicted"/>
<dbReference type="Proteomes" id="UP000095286">
    <property type="component" value="Unplaced"/>
</dbReference>
<protein>
    <submittedName>
        <fullName evidence="2">AMP-binding domain-containing protein</fullName>
    </submittedName>
</protein>
<name>A0AC35UEZ8_9BILA</name>